<dbReference type="AlphaFoldDB" id="A0A0E9M2H1"/>
<protein>
    <submittedName>
        <fullName evidence="1">Uncharacterized protein</fullName>
    </submittedName>
</protein>
<evidence type="ECO:0000313" key="1">
    <source>
        <dbReference type="EMBL" id="GAO31937.1"/>
    </source>
</evidence>
<comment type="caution">
    <text evidence="1">The sequence shown here is derived from an EMBL/GenBank/DDBJ whole genome shotgun (WGS) entry which is preliminary data.</text>
</comment>
<name>A0A0E9M2H1_9BACT</name>
<sequence length="92" mass="10762">MTNDSLFTYQYEQAYMDNCGCEVLSTIQSKVDNINSLQFKIKRKENNMVLLGYADSFVVNEVLFNVVFMIPETNFPRYQSEYSSIKSSFDIR</sequence>
<reference evidence="1 2" key="1">
    <citation type="journal article" date="2015" name="Microbes Environ.">
        <title>Distribution and evolution of nitrogen fixation genes in the phylum bacteroidetes.</title>
        <authorList>
            <person name="Inoue J."/>
            <person name="Oshima K."/>
            <person name="Suda W."/>
            <person name="Sakamoto M."/>
            <person name="Iino T."/>
            <person name="Noda S."/>
            <person name="Hongoh Y."/>
            <person name="Hattori M."/>
            <person name="Ohkuma M."/>
        </authorList>
    </citation>
    <scope>NUCLEOTIDE SEQUENCE [LARGE SCALE GENOMIC DNA]</scope>
    <source>
        <strain evidence="1">JCM 15548</strain>
    </source>
</reference>
<organism evidence="1 2">
    <name type="scientific">Geofilum rubicundum JCM 15548</name>
    <dbReference type="NCBI Taxonomy" id="1236989"/>
    <lineage>
        <taxon>Bacteria</taxon>
        <taxon>Pseudomonadati</taxon>
        <taxon>Bacteroidota</taxon>
        <taxon>Bacteroidia</taxon>
        <taxon>Marinilabiliales</taxon>
        <taxon>Marinilabiliaceae</taxon>
        <taxon>Geofilum</taxon>
    </lineage>
</organism>
<evidence type="ECO:0000313" key="2">
    <source>
        <dbReference type="Proteomes" id="UP000032900"/>
    </source>
</evidence>
<accession>A0A0E9M2H1</accession>
<proteinExistence type="predicted"/>
<dbReference type="EMBL" id="BAZW01000071">
    <property type="protein sequence ID" value="GAO31937.1"/>
    <property type="molecule type" value="Genomic_DNA"/>
</dbReference>
<gene>
    <name evidence="1" type="ORF">JCM15548_14351</name>
</gene>
<dbReference type="Proteomes" id="UP000032900">
    <property type="component" value="Unassembled WGS sequence"/>
</dbReference>
<keyword evidence="2" id="KW-1185">Reference proteome</keyword>